<dbReference type="STRING" id="243090.RB10343"/>
<dbReference type="InParanoid" id="Q7UF48"/>
<organism evidence="1 2">
    <name type="scientific">Rhodopirellula baltica (strain DSM 10527 / NCIMB 13988 / SH1)</name>
    <dbReference type="NCBI Taxonomy" id="243090"/>
    <lineage>
        <taxon>Bacteria</taxon>
        <taxon>Pseudomonadati</taxon>
        <taxon>Planctomycetota</taxon>
        <taxon>Planctomycetia</taxon>
        <taxon>Pirellulales</taxon>
        <taxon>Pirellulaceae</taxon>
        <taxon>Rhodopirellula</taxon>
    </lineage>
</organism>
<sequence length="53" mass="6334">MDRLLREPNPIRKRRRTIARCGCIATHPEDVRSGKRDSRDRLAKQVEEFQMKL</sequence>
<reference evidence="1 2" key="1">
    <citation type="journal article" date="2003" name="Proc. Natl. Acad. Sci. U.S.A.">
        <title>Complete genome sequence of the marine planctomycete Pirellula sp. strain 1.</title>
        <authorList>
            <person name="Gloeckner F.O."/>
            <person name="Kube M."/>
            <person name="Bauer M."/>
            <person name="Teeling H."/>
            <person name="Lombardot T."/>
            <person name="Ludwig W."/>
            <person name="Gade D."/>
            <person name="Beck A."/>
            <person name="Borzym K."/>
            <person name="Heitmann K."/>
            <person name="Rabus R."/>
            <person name="Schlesner H."/>
            <person name="Amann R."/>
            <person name="Reinhardt R."/>
        </authorList>
    </citation>
    <scope>NUCLEOTIDE SEQUENCE [LARGE SCALE GENOMIC DNA]</scope>
    <source>
        <strain evidence="2">DSM 10527 / NCIMB 13988 / SH1</strain>
    </source>
</reference>
<keyword evidence="2" id="KW-1185">Reference proteome</keyword>
<name>Q7UF48_RHOBA</name>
<dbReference type="HOGENOM" id="CLU_3065607_0_0_0"/>
<dbReference type="EMBL" id="BX294151">
    <property type="protein sequence ID" value="CAD78835.1"/>
    <property type="molecule type" value="Genomic_DNA"/>
</dbReference>
<dbReference type="KEGG" id="rba:RB10343"/>
<dbReference type="Proteomes" id="UP000001025">
    <property type="component" value="Chromosome"/>
</dbReference>
<gene>
    <name evidence="1" type="ordered locus">RB10343</name>
</gene>
<dbReference type="EnsemblBacteria" id="CAD78835">
    <property type="protein sequence ID" value="CAD78835"/>
    <property type="gene ID" value="RB10343"/>
</dbReference>
<protein>
    <submittedName>
        <fullName evidence="1">Uncharacterized protein</fullName>
    </submittedName>
</protein>
<accession>Q7UF48</accession>
<evidence type="ECO:0000313" key="1">
    <source>
        <dbReference type="EMBL" id="CAD78835.1"/>
    </source>
</evidence>
<dbReference type="AlphaFoldDB" id="Q7UF48"/>
<evidence type="ECO:0000313" key="2">
    <source>
        <dbReference type="Proteomes" id="UP000001025"/>
    </source>
</evidence>
<proteinExistence type="predicted"/>